<protein>
    <submittedName>
        <fullName evidence="1">Uncharacterized protein</fullName>
    </submittedName>
</protein>
<comment type="caution">
    <text evidence="1">The sequence shown here is derived from an EMBL/GenBank/DDBJ whole genome shotgun (WGS) entry which is preliminary data.</text>
</comment>
<gene>
    <name evidence="1" type="ORF">CJ030_MR1G007857</name>
</gene>
<evidence type="ECO:0000313" key="2">
    <source>
        <dbReference type="Proteomes" id="UP000516437"/>
    </source>
</evidence>
<evidence type="ECO:0000313" key="1">
    <source>
        <dbReference type="EMBL" id="KAB1227224.1"/>
    </source>
</evidence>
<sequence length="116" mass="12778">MEEIQDYIFFITATCATIARSNGITRSNAVTATSHPSEQATMPSFDYDQSLNNNEIIGDTGVRKVRGGTRMTDVWNLKEDELIPVQFNGNGQPLGNEGGIFNKFTVVLPVLRIKSP</sequence>
<dbReference type="OrthoDB" id="1913335at2759"/>
<organism evidence="1 2">
    <name type="scientific">Morella rubra</name>
    <name type="common">Chinese bayberry</name>
    <dbReference type="NCBI Taxonomy" id="262757"/>
    <lineage>
        <taxon>Eukaryota</taxon>
        <taxon>Viridiplantae</taxon>
        <taxon>Streptophyta</taxon>
        <taxon>Embryophyta</taxon>
        <taxon>Tracheophyta</taxon>
        <taxon>Spermatophyta</taxon>
        <taxon>Magnoliopsida</taxon>
        <taxon>eudicotyledons</taxon>
        <taxon>Gunneridae</taxon>
        <taxon>Pentapetalae</taxon>
        <taxon>rosids</taxon>
        <taxon>fabids</taxon>
        <taxon>Fagales</taxon>
        <taxon>Myricaceae</taxon>
        <taxon>Morella</taxon>
    </lineage>
</organism>
<proteinExistence type="predicted"/>
<name>A0A6A1WPZ7_9ROSI</name>
<dbReference type="AlphaFoldDB" id="A0A6A1WPZ7"/>
<accession>A0A6A1WPZ7</accession>
<dbReference type="EMBL" id="RXIC02000019">
    <property type="protein sequence ID" value="KAB1227224.1"/>
    <property type="molecule type" value="Genomic_DNA"/>
</dbReference>
<keyword evidence="2" id="KW-1185">Reference proteome</keyword>
<reference evidence="1 2" key="1">
    <citation type="journal article" date="2019" name="Plant Biotechnol. J.">
        <title>The red bayberry genome and genetic basis of sex determination.</title>
        <authorList>
            <person name="Jia H.M."/>
            <person name="Jia H.J."/>
            <person name="Cai Q.L."/>
            <person name="Wang Y."/>
            <person name="Zhao H.B."/>
            <person name="Yang W.F."/>
            <person name="Wang G.Y."/>
            <person name="Li Y.H."/>
            <person name="Zhan D.L."/>
            <person name="Shen Y.T."/>
            <person name="Niu Q.F."/>
            <person name="Chang L."/>
            <person name="Qiu J."/>
            <person name="Zhao L."/>
            <person name="Xie H.B."/>
            <person name="Fu W.Y."/>
            <person name="Jin J."/>
            <person name="Li X.W."/>
            <person name="Jiao Y."/>
            <person name="Zhou C.C."/>
            <person name="Tu T."/>
            <person name="Chai C.Y."/>
            <person name="Gao J.L."/>
            <person name="Fan L.J."/>
            <person name="van de Weg E."/>
            <person name="Wang J.Y."/>
            <person name="Gao Z.S."/>
        </authorList>
    </citation>
    <scope>NUCLEOTIDE SEQUENCE [LARGE SCALE GENOMIC DNA]</scope>
    <source>
        <tissue evidence="1">Leaves</tissue>
    </source>
</reference>
<dbReference type="Proteomes" id="UP000516437">
    <property type="component" value="Chromosome 1"/>
</dbReference>